<dbReference type="PANTHER" id="PTHR12080">
    <property type="entry name" value="SIGNALING LYMPHOCYTIC ACTIVATION MOLECULE"/>
    <property type="match status" value="1"/>
</dbReference>
<dbReference type="InterPro" id="IPR007110">
    <property type="entry name" value="Ig-like_dom"/>
</dbReference>
<gene>
    <name evidence="7" type="ORF">GDO86_016645</name>
</gene>
<comment type="subcellular location">
    <subcellularLocation>
        <location evidence="1">Membrane</location>
    </subcellularLocation>
</comment>
<keyword evidence="8" id="KW-1185">Reference proteome</keyword>
<protein>
    <recommendedName>
        <fullName evidence="6">Ig-like domain-containing protein</fullName>
    </recommendedName>
</protein>
<dbReference type="InterPro" id="IPR013783">
    <property type="entry name" value="Ig-like_fold"/>
</dbReference>
<dbReference type="AlphaFoldDB" id="A0A8T2K647"/>
<evidence type="ECO:0000256" key="4">
    <source>
        <dbReference type="ARBA" id="ARBA00023180"/>
    </source>
</evidence>
<feature type="domain" description="Ig-like" evidence="6">
    <location>
        <begin position="107"/>
        <end position="202"/>
    </location>
</feature>
<dbReference type="GO" id="GO:0016020">
    <property type="term" value="C:membrane"/>
    <property type="evidence" value="ECO:0007669"/>
    <property type="project" value="UniProtKB-SubCell"/>
</dbReference>
<evidence type="ECO:0000259" key="6">
    <source>
        <dbReference type="PROSITE" id="PS50835"/>
    </source>
</evidence>
<dbReference type="InterPro" id="IPR003599">
    <property type="entry name" value="Ig_sub"/>
</dbReference>
<dbReference type="SUPFAM" id="SSF48726">
    <property type="entry name" value="Immunoglobulin"/>
    <property type="match status" value="2"/>
</dbReference>
<keyword evidence="3" id="KW-0472">Membrane</keyword>
<dbReference type="InterPro" id="IPR015631">
    <property type="entry name" value="CD2/SLAM_rcpt"/>
</dbReference>
<feature type="non-terminal residue" evidence="7">
    <location>
        <position position="207"/>
    </location>
</feature>
<organism evidence="7 8">
    <name type="scientific">Hymenochirus boettgeri</name>
    <name type="common">Congo dwarf clawed frog</name>
    <dbReference type="NCBI Taxonomy" id="247094"/>
    <lineage>
        <taxon>Eukaryota</taxon>
        <taxon>Metazoa</taxon>
        <taxon>Chordata</taxon>
        <taxon>Craniata</taxon>
        <taxon>Vertebrata</taxon>
        <taxon>Euteleostomi</taxon>
        <taxon>Amphibia</taxon>
        <taxon>Batrachia</taxon>
        <taxon>Anura</taxon>
        <taxon>Pipoidea</taxon>
        <taxon>Pipidae</taxon>
        <taxon>Pipinae</taxon>
        <taxon>Hymenochirus</taxon>
    </lineage>
</organism>
<dbReference type="PROSITE" id="PS50835">
    <property type="entry name" value="IG_LIKE"/>
    <property type="match status" value="1"/>
</dbReference>
<accession>A0A8T2K647</accession>
<comment type="caution">
    <text evidence="7">The sequence shown here is derived from an EMBL/GenBank/DDBJ whole genome shotgun (WGS) entry which is preliminary data.</text>
</comment>
<name>A0A8T2K647_9PIPI</name>
<sequence>HCLVGKLRCFYFVLPGVLCDVPCGAKISVIGVEGEDIVLRVDKVGFSEISWTLKGTYFATTKPNRTIEVKTLRMKHRLDSEPDCSLIITKLSHRDQGVYVANLIGTPDEDIITQCYNLTVHRRLQDGDMTVHPRLFRNNVCDIELSCTVNGEATIEWLDYNKTIMESSNLTIRIYNVTSNLPYTCMANNSVSEIYREVYPLTYCKKG</sequence>
<evidence type="ECO:0000256" key="2">
    <source>
        <dbReference type="ARBA" id="ARBA00022729"/>
    </source>
</evidence>
<dbReference type="EMBL" id="JAACNH010000003">
    <property type="protein sequence ID" value="KAG8450036.1"/>
    <property type="molecule type" value="Genomic_DNA"/>
</dbReference>
<dbReference type="Gene3D" id="2.60.40.10">
    <property type="entry name" value="Immunoglobulins"/>
    <property type="match status" value="2"/>
</dbReference>
<evidence type="ECO:0000256" key="3">
    <source>
        <dbReference type="ARBA" id="ARBA00023136"/>
    </source>
</evidence>
<dbReference type="PANTHER" id="PTHR12080:SF55">
    <property type="entry name" value="LYMPHOCYTE FUNCTION-ASSOCIATED ANTIGEN 3"/>
    <property type="match status" value="1"/>
</dbReference>
<keyword evidence="2 5" id="KW-0732">Signal</keyword>
<keyword evidence="4" id="KW-0325">Glycoprotein</keyword>
<evidence type="ECO:0000256" key="5">
    <source>
        <dbReference type="SAM" id="SignalP"/>
    </source>
</evidence>
<proteinExistence type="predicted"/>
<dbReference type="SMART" id="SM00409">
    <property type="entry name" value="IG"/>
    <property type="match status" value="2"/>
</dbReference>
<feature type="signal peptide" evidence="5">
    <location>
        <begin position="1"/>
        <end position="19"/>
    </location>
</feature>
<reference evidence="7" key="1">
    <citation type="thesis" date="2020" institute="ProQuest LLC" country="789 East Eisenhower Parkway, Ann Arbor, MI, USA">
        <title>Comparative Genomics and Chromosome Evolution.</title>
        <authorList>
            <person name="Mudd A.B."/>
        </authorList>
    </citation>
    <scope>NUCLEOTIDE SEQUENCE</scope>
    <source>
        <strain evidence="7">Female2</strain>
        <tissue evidence="7">Blood</tissue>
    </source>
</reference>
<feature type="chain" id="PRO_5035803836" description="Ig-like domain-containing protein" evidence="5">
    <location>
        <begin position="20"/>
        <end position="207"/>
    </location>
</feature>
<evidence type="ECO:0000256" key="1">
    <source>
        <dbReference type="ARBA" id="ARBA00004370"/>
    </source>
</evidence>
<evidence type="ECO:0000313" key="7">
    <source>
        <dbReference type="EMBL" id="KAG8450036.1"/>
    </source>
</evidence>
<dbReference type="Proteomes" id="UP000812440">
    <property type="component" value="Chromosome 8_10"/>
</dbReference>
<dbReference type="InterPro" id="IPR036179">
    <property type="entry name" value="Ig-like_dom_sf"/>
</dbReference>
<evidence type="ECO:0000313" key="8">
    <source>
        <dbReference type="Proteomes" id="UP000812440"/>
    </source>
</evidence>
<dbReference type="OrthoDB" id="9835793at2759"/>
<feature type="non-terminal residue" evidence="7">
    <location>
        <position position="1"/>
    </location>
</feature>